<name>A0ABZ1J7H5_9ACTN</name>
<proteinExistence type="predicted"/>
<reference evidence="1" key="1">
    <citation type="submission" date="2022-10" db="EMBL/GenBank/DDBJ databases">
        <title>The complete genomes of actinobacterial strains from the NBC collection.</title>
        <authorList>
            <person name="Joergensen T.S."/>
            <person name="Alvarez Arevalo M."/>
            <person name="Sterndorff E.B."/>
            <person name="Faurdal D."/>
            <person name="Vuksanovic O."/>
            <person name="Mourched A.-S."/>
            <person name="Charusanti P."/>
            <person name="Shaw S."/>
            <person name="Blin K."/>
            <person name="Weber T."/>
        </authorList>
    </citation>
    <scope>NUCLEOTIDE SEQUENCE</scope>
    <source>
        <strain evidence="1">NBC_00189</strain>
    </source>
</reference>
<sequence length="231" mass="24638">MNAHARAAEADSPSVILFDLGNVLFSDPWETLLLTPGTGLGDRLGLDRSAVLESGRRCWRMFSVSEAEEADYWHELSRQLGCDIPPQLVKEVEEELLVANPAAGALLAAASADGTRPVGIASNNTSFWYAKQADRLDLDRWIDPGLVFLSCGLGVSKSTAGRGLLEIAAEHVRPSATLFVEDRAANLVRARALGFRTIMYAFEGEPGGESGHESGGVLGVSAVELLDTITG</sequence>
<dbReference type="EMBL" id="CP108133">
    <property type="protein sequence ID" value="WTP47567.1"/>
    <property type="molecule type" value="Genomic_DNA"/>
</dbReference>
<protein>
    <recommendedName>
        <fullName evidence="3">Hydrolase</fullName>
    </recommendedName>
</protein>
<dbReference type="Proteomes" id="UP001432166">
    <property type="component" value="Chromosome"/>
</dbReference>
<dbReference type="PANTHER" id="PTHR43611">
    <property type="entry name" value="ALPHA-D-GLUCOSE 1-PHOSPHATE PHOSPHATASE"/>
    <property type="match status" value="1"/>
</dbReference>
<evidence type="ECO:0000313" key="2">
    <source>
        <dbReference type="Proteomes" id="UP001432166"/>
    </source>
</evidence>
<organism evidence="1 2">
    <name type="scientific">Streptomyces tauricus</name>
    <dbReference type="NCBI Taxonomy" id="68274"/>
    <lineage>
        <taxon>Bacteria</taxon>
        <taxon>Bacillati</taxon>
        <taxon>Actinomycetota</taxon>
        <taxon>Actinomycetes</taxon>
        <taxon>Kitasatosporales</taxon>
        <taxon>Streptomycetaceae</taxon>
        <taxon>Streptomyces</taxon>
        <taxon>Streptomyces aurantiacus group</taxon>
    </lineage>
</organism>
<dbReference type="InterPro" id="IPR023214">
    <property type="entry name" value="HAD_sf"/>
</dbReference>
<gene>
    <name evidence="1" type="ORF">OG288_04105</name>
</gene>
<evidence type="ECO:0000313" key="1">
    <source>
        <dbReference type="EMBL" id="WTP47567.1"/>
    </source>
</evidence>
<dbReference type="Gene3D" id="3.40.50.1000">
    <property type="entry name" value="HAD superfamily/HAD-like"/>
    <property type="match status" value="1"/>
</dbReference>
<accession>A0ABZ1J7H5</accession>
<dbReference type="InterPro" id="IPR036412">
    <property type="entry name" value="HAD-like_sf"/>
</dbReference>
<dbReference type="PANTHER" id="PTHR43611:SF3">
    <property type="entry name" value="FLAVIN MONONUCLEOTIDE HYDROLASE 1, CHLOROPLATIC"/>
    <property type="match status" value="1"/>
</dbReference>
<dbReference type="SUPFAM" id="SSF56784">
    <property type="entry name" value="HAD-like"/>
    <property type="match status" value="1"/>
</dbReference>
<keyword evidence="2" id="KW-1185">Reference proteome</keyword>
<dbReference type="RefSeq" id="WP_189768508.1">
    <property type="nucleotide sequence ID" value="NZ_BMVY01000001.1"/>
</dbReference>
<evidence type="ECO:0008006" key="3">
    <source>
        <dbReference type="Google" id="ProtNLM"/>
    </source>
</evidence>